<evidence type="ECO:0000256" key="1">
    <source>
        <dbReference type="SAM" id="Phobius"/>
    </source>
</evidence>
<feature type="transmembrane region" description="Helical" evidence="1">
    <location>
        <begin position="46"/>
        <end position="64"/>
    </location>
</feature>
<dbReference type="Pfam" id="PF10947">
    <property type="entry name" value="DUF2628"/>
    <property type="match status" value="1"/>
</dbReference>
<dbReference type="RefSeq" id="WP_064924222.1">
    <property type="nucleotide sequence ID" value="NZ_LZJK01000159.1"/>
</dbReference>
<dbReference type="OrthoDB" id="4727912at2"/>
<feature type="transmembrane region" description="Helical" evidence="1">
    <location>
        <begin position="71"/>
        <end position="88"/>
    </location>
</feature>
<protein>
    <recommendedName>
        <fullName evidence="4">DUF2628 domain-containing protein</fullName>
    </recommendedName>
</protein>
<dbReference type="AlphaFoldDB" id="A0A1A2Y0R9"/>
<organism evidence="2 3">
    <name type="scientific">Mycolicibacter sinensis (strain JDM601)</name>
    <name type="common">Mycobacterium sinense</name>
    <dbReference type="NCBI Taxonomy" id="875328"/>
    <lineage>
        <taxon>Bacteria</taxon>
        <taxon>Bacillati</taxon>
        <taxon>Actinomycetota</taxon>
        <taxon>Actinomycetes</taxon>
        <taxon>Mycobacteriales</taxon>
        <taxon>Mycobacteriaceae</taxon>
        <taxon>Mycolicibacter</taxon>
    </lineage>
</organism>
<keyword evidence="1" id="KW-0812">Transmembrane</keyword>
<name>A0A1A2Y0R9_MYCSD</name>
<reference evidence="3" key="1">
    <citation type="submission" date="2016-06" db="EMBL/GenBank/DDBJ databases">
        <authorList>
            <person name="Sutton G."/>
            <person name="Brinkac L."/>
            <person name="Sanka R."/>
            <person name="Adams M."/>
            <person name="Lau E."/>
            <person name="Sam S."/>
            <person name="Sreng N."/>
            <person name="Him V."/>
            <person name="Kerleguer A."/>
            <person name="Cheng S."/>
        </authorList>
    </citation>
    <scope>NUCLEOTIDE SEQUENCE [LARGE SCALE GENOMIC DNA]</scope>
    <source>
        <strain evidence="3">E1876</strain>
    </source>
</reference>
<dbReference type="EMBL" id="LZKG01000056">
    <property type="protein sequence ID" value="OBI31610.1"/>
    <property type="molecule type" value="Genomic_DNA"/>
</dbReference>
<comment type="caution">
    <text evidence="2">The sequence shown here is derived from an EMBL/GenBank/DDBJ whole genome shotgun (WGS) entry which is preliminary data.</text>
</comment>
<dbReference type="Proteomes" id="UP000093943">
    <property type="component" value="Unassembled WGS sequence"/>
</dbReference>
<keyword evidence="1" id="KW-0472">Membrane</keyword>
<accession>A0A1A2Y0R9</accession>
<evidence type="ECO:0000313" key="3">
    <source>
        <dbReference type="Proteomes" id="UP000093943"/>
    </source>
</evidence>
<evidence type="ECO:0000313" key="2">
    <source>
        <dbReference type="EMBL" id="OBI31610.1"/>
    </source>
</evidence>
<sequence length="137" mass="15080">MTGTDAPAPLSASWQQRFAFFDAYGLPSSSPEARDAMRALPWRDRIRINSNVLAFLFFPFYFFVKGMWRKGVVWAAVTITLGAFGVALDVSDQIARAIGIGLAAGAMTTANYAYYLHAVKGSRSWNILEGFGRRSTS</sequence>
<keyword evidence="1" id="KW-1133">Transmembrane helix</keyword>
<gene>
    <name evidence="2" type="ORF">A5710_17835</name>
</gene>
<evidence type="ECO:0008006" key="4">
    <source>
        <dbReference type="Google" id="ProtNLM"/>
    </source>
</evidence>
<dbReference type="InterPro" id="IPR024399">
    <property type="entry name" value="DUF2628"/>
</dbReference>
<feature type="transmembrane region" description="Helical" evidence="1">
    <location>
        <begin position="94"/>
        <end position="115"/>
    </location>
</feature>
<proteinExistence type="predicted"/>